<organism evidence="1">
    <name type="scientific">Anguilla anguilla</name>
    <name type="common">European freshwater eel</name>
    <name type="synonym">Muraena anguilla</name>
    <dbReference type="NCBI Taxonomy" id="7936"/>
    <lineage>
        <taxon>Eukaryota</taxon>
        <taxon>Metazoa</taxon>
        <taxon>Chordata</taxon>
        <taxon>Craniata</taxon>
        <taxon>Vertebrata</taxon>
        <taxon>Euteleostomi</taxon>
        <taxon>Actinopterygii</taxon>
        <taxon>Neopterygii</taxon>
        <taxon>Teleostei</taxon>
        <taxon>Anguilliformes</taxon>
        <taxon>Anguillidae</taxon>
        <taxon>Anguilla</taxon>
    </lineage>
</organism>
<reference evidence="1" key="1">
    <citation type="submission" date="2014-11" db="EMBL/GenBank/DDBJ databases">
        <authorList>
            <person name="Amaro Gonzalez C."/>
        </authorList>
    </citation>
    <scope>NUCLEOTIDE SEQUENCE</scope>
</reference>
<dbReference type="EMBL" id="GBXM01009167">
    <property type="protein sequence ID" value="JAH99410.1"/>
    <property type="molecule type" value="Transcribed_RNA"/>
</dbReference>
<name>A0A0E9XC47_ANGAN</name>
<sequence length="29" mass="3224">MVVAFAARSPGGKQTPLTLDVHHYYGYPF</sequence>
<accession>A0A0E9XC47</accession>
<protein>
    <submittedName>
        <fullName evidence="1">Uncharacterized protein</fullName>
    </submittedName>
</protein>
<evidence type="ECO:0000313" key="1">
    <source>
        <dbReference type="EMBL" id="JAH99410.1"/>
    </source>
</evidence>
<reference evidence="1" key="2">
    <citation type="journal article" date="2015" name="Fish Shellfish Immunol.">
        <title>Early steps in the European eel (Anguilla anguilla)-Vibrio vulnificus interaction in the gills: Role of the RtxA13 toxin.</title>
        <authorList>
            <person name="Callol A."/>
            <person name="Pajuelo D."/>
            <person name="Ebbesson L."/>
            <person name="Teles M."/>
            <person name="MacKenzie S."/>
            <person name="Amaro C."/>
        </authorList>
    </citation>
    <scope>NUCLEOTIDE SEQUENCE</scope>
</reference>
<proteinExistence type="predicted"/>
<dbReference type="AlphaFoldDB" id="A0A0E9XC47"/>